<feature type="transmembrane region" description="Helical" evidence="1">
    <location>
        <begin position="117"/>
        <end position="136"/>
    </location>
</feature>
<feature type="transmembrane region" description="Helical" evidence="1">
    <location>
        <begin position="148"/>
        <end position="169"/>
    </location>
</feature>
<name>A0AAW9JUH9_CARML</name>
<evidence type="ECO:0008006" key="4">
    <source>
        <dbReference type="Google" id="ProtNLM"/>
    </source>
</evidence>
<reference evidence="2" key="1">
    <citation type="submission" date="2023-08" db="EMBL/GenBank/DDBJ databases">
        <title>Genomic characterization of piscicolin 126 produced by Carnobacterium maltaromaticum CM22 strain isolated from salmon (Salmo salar).</title>
        <authorList>
            <person name="Gonzalez-Gragera E."/>
            <person name="Garcia-Lopez J.D."/>
            <person name="Teso-Perez C."/>
            <person name="Gimenez-Hernandez I."/>
            <person name="Peralta-Sanchez J.M."/>
            <person name="Valdivia E."/>
            <person name="Montalban-Lopez M."/>
            <person name="Martin-Platero A.M."/>
            <person name="Banos A."/>
            <person name="Martinez-Bueno M."/>
        </authorList>
    </citation>
    <scope>NUCLEOTIDE SEQUENCE</scope>
    <source>
        <strain evidence="2">CM22</strain>
    </source>
</reference>
<feature type="transmembrane region" description="Helical" evidence="1">
    <location>
        <begin position="175"/>
        <end position="192"/>
    </location>
</feature>
<protein>
    <recommendedName>
        <fullName evidence="4">Transmembrane protein</fullName>
    </recommendedName>
</protein>
<proteinExistence type="predicted"/>
<gene>
    <name evidence="2" type="ORF">RAK27_11130</name>
</gene>
<feature type="transmembrane region" description="Helical" evidence="1">
    <location>
        <begin position="220"/>
        <end position="236"/>
    </location>
</feature>
<dbReference type="EMBL" id="JAVBVO010000003">
    <property type="protein sequence ID" value="MDZ5759213.1"/>
    <property type="molecule type" value="Genomic_DNA"/>
</dbReference>
<feature type="transmembrane region" description="Helical" evidence="1">
    <location>
        <begin position="399"/>
        <end position="418"/>
    </location>
</feature>
<keyword evidence="1" id="KW-1133">Transmembrane helix</keyword>
<keyword evidence="1" id="KW-0472">Membrane</keyword>
<evidence type="ECO:0000313" key="2">
    <source>
        <dbReference type="EMBL" id="MDZ5759213.1"/>
    </source>
</evidence>
<organism evidence="2 3">
    <name type="scientific">Carnobacterium maltaromaticum</name>
    <name type="common">Carnobacterium piscicola</name>
    <dbReference type="NCBI Taxonomy" id="2751"/>
    <lineage>
        <taxon>Bacteria</taxon>
        <taxon>Bacillati</taxon>
        <taxon>Bacillota</taxon>
        <taxon>Bacilli</taxon>
        <taxon>Lactobacillales</taxon>
        <taxon>Carnobacteriaceae</taxon>
        <taxon>Carnobacterium</taxon>
    </lineage>
</organism>
<dbReference type="Proteomes" id="UP001290462">
    <property type="component" value="Unassembled WGS sequence"/>
</dbReference>
<evidence type="ECO:0000256" key="1">
    <source>
        <dbReference type="SAM" id="Phobius"/>
    </source>
</evidence>
<dbReference type="RefSeq" id="WP_322809103.1">
    <property type="nucleotide sequence ID" value="NZ_JAVBVO010000003.1"/>
</dbReference>
<feature type="transmembrane region" description="Helical" evidence="1">
    <location>
        <begin position="199"/>
        <end position="214"/>
    </location>
</feature>
<dbReference type="AlphaFoldDB" id="A0AAW9JUH9"/>
<feature type="transmembrane region" description="Helical" evidence="1">
    <location>
        <begin position="12"/>
        <end position="39"/>
    </location>
</feature>
<comment type="caution">
    <text evidence="2">The sequence shown here is derived from an EMBL/GenBank/DDBJ whole genome shotgun (WGS) entry which is preliminary data.</text>
</comment>
<evidence type="ECO:0000313" key="3">
    <source>
        <dbReference type="Proteomes" id="UP001290462"/>
    </source>
</evidence>
<keyword evidence="1" id="KW-0812">Transmembrane</keyword>
<accession>A0AAW9JUH9</accession>
<feature type="transmembrane region" description="Helical" evidence="1">
    <location>
        <begin position="462"/>
        <end position="482"/>
    </location>
</feature>
<feature type="transmembrane region" description="Helical" evidence="1">
    <location>
        <begin position="245"/>
        <end position="264"/>
    </location>
</feature>
<sequence length="498" mass="57231">MKQLKKLLLNSGITISTVISPSLLAVFLAAIVAGIALFIQPLIGIADNGDFLRMLYSNGLYQLPKYSDQYFSYFIKEYGIMHYYNEHGASLFSSEPLFIHLAVVLNKLFYSQTIFDIRFLSFIYYVLFLGSIYLLTEALTYRIKGWKGYFIALFVVIIFTDTAYIAYFNSLYSEPIMFIMCLYIVSSTLLMCRKRYNDSVLLVLLTVSSMLLITSKQQNAPLVVFIAFIYIGLLFIKKTVISRMMVVFSLVLVLVTGVATYKLITSEFNKINQFQSMTRGVLLESENPEATLSDGGISEQFALLKENIYFQEYTAIDVNSPYMVENFYEKYGFGWILKNYLAHPKEFYDILDVAAHDIHEVQTVEMGNYEKKVGKKAKSQATYFTLYSRLKRTVYPKTLGFLIIWTLVYLALYFPSTYRAYQQNNPRGLLRYWLILASIGMIFGILLISVVGDGDADLAKHLFLIAVLFDFLTIMTISDILANRLWQQETEFDSLKLK</sequence>
<feature type="transmembrane region" description="Helical" evidence="1">
    <location>
        <begin position="430"/>
        <end position="450"/>
    </location>
</feature>